<evidence type="ECO:0000313" key="3">
    <source>
        <dbReference type="EMBL" id="KFA88006.1"/>
    </source>
</evidence>
<protein>
    <recommendedName>
        <fullName evidence="2">Peptidase S8/S53 domain-containing protein</fullName>
    </recommendedName>
</protein>
<evidence type="ECO:0000256" key="1">
    <source>
        <dbReference type="PROSITE-ProRule" id="PRU01240"/>
    </source>
</evidence>
<gene>
    <name evidence="3" type="ORF">Q664_43845</name>
</gene>
<comment type="caution">
    <text evidence="3">The sequence shown here is derived from an EMBL/GenBank/DDBJ whole genome shotgun (WGS) entry which is preliminary data.</text>
</comment>
<proteinExistence type="inferred from homology"/>
<evidence type="ECO:0000313" key="4">
    <source>
        <dbReference type="Proteomes" id="UP000028547"/>
    </source>
</evidence>
<dbReference type="CDD" id="cd00306">
    <property type="entry name" value="Peptidases_S8_S53"/>
    <property type="match status" value="1"/>
</dbReference>
<reference evidence="3 4" key="1">
    <citation type="submission" date="2014-07" db="EMBL/GenBank/DDBJ databases">
        <title>Draft Genome Sequence of Gephyronic Acid Producer, Cystobacter violaceus Strain Cb vi76.</title>
        <authorList>
            <person name="Stevens D.C."/>
            <person name="Young J."/>
            <person name="Carmichael R."/>
            <person name="Tan J."/>
            <person name="Taylor R.E."/>
        </authorList>
    </citation>
    <scope>NUCLEOTIDE SEQUENCE [LARGE SCALE GENOMIC DNA]</scope>
    <source>
        <strain evidence="3 4">Cb vi76</strain>
    </source>
</reference>
<dbReference type="EMBL" id="JPMI01000306">
    <property type="protein sequence ID" value="KFA88006.1"/>
    <property type="molecule type" value="Genomic_DNA"/>
</dbReference>
<dbReference type="GO" id="GO:0004252">
    <property type="term" value="F:serine-type endopeptidase activity"/>
    <property type="evidence" value="ECO:0007669"/>
    <property type="project" value="InterPro"/>
</dbReference>
<comment type="caution">
    <text evidence="1">Lacks conserved residue(s) required for the propagation of feature annotation.</text>
</comment>
<dbReference type="GO" id="GO:0006508">
    <property type="term" value="P:proteolysis"/>
    <property type="evidence" value="ECO:0007669"/>
    <property type="project" value="InterPro"/>
</dbReference>
<feature type="domain" description="Peptidase S8/S53" evidence="2">
    <location>
        <begin position="2"/>
        <end position="168"/>
    </location>
</feature>
<dbReference type="Proteomes" id="UP000028547">
    <property type="component" value="Unassembled WGS sequence"/>
</dbReference>
<dbReference type="InterPro" id="IPR000209">
    <property type="entry name" value="Peptidase_S8/S53_dom"/>
</dbReference>
<dbReference type="InterPro" id="IPR036852">
    <property type="entry name" value="Peptidase_S8/S53_dom_sf"/>
</dbReference>
<dbReference type="Pfam" id="PF00082">
    <property type="entry name" value="Peptidase_S8"/>
    <property type="match status" value="1"/>
</dbReference>
<dbReference type="PROSITE" id="PS51892">
    <property type="entry name" value="SUBTILASE"/>
    <property type="match status" value="1"/>
</dbReference>
<accession>A0A084SHS1</accession>
<dbReference type="RefSeq" id="WP_043410152.1">
    <property type="nucleotide sequence ID" value="NZ_JPMI01000306.1"/>
</dbReference>
<evidence type="ECO:0000259" key="2">
    <source>
        <dbReference type="Pfam" id="PF00082"/>
    </source>
</evidence>
<sequence>MKLGIIDSGVDVGFLREHGIHLAGGARFTLDLGARVLETRSYDREELEAWRAGTSTVDLQDENGHGTAVLSILHDQVRPWPEVELYVARIFDQEVRAHSLCLVEALRWMLDEVGVDLLNLSLGTTYRALEAPMREVLERAVARGAIIACAAGGVPTLPAQLDSVVSVGDPALMEGLGTGVKVDHVVPHRQVKLYMGGRWCGDAPMTTSFACAVAVAGVLRDGCPPEWRRKQR</sequence>
<dbReference type="SUPFAM" id="SSF52743">
    <property type="entry name" value="Subtilisin-like"/>
    <property type="match status" value="1"/>
</dbReference>
<name>A0A084SHS1_9BACT</name>
<dbReference type="Gene3D" id="3.40.50.200">
    <property type="entry name" value="Peptidase S8/S53 domain"/>
    <property type="match status" value="1"/>
</dbReference>
<comment type="similarity">
    <text evidence="1">Belongs to the peptidase S8 family.</text>
</comment>
<dbReference type="AlphaFoldDB" id="A0A084SHS1"/>
<organism evidence="3 4">
    <name type="scientific">Archangium violaceum Cb vi76</name>
    <dbReference type="NCBI Taxonomy" id="1406225"/>
    <lineage>
        <taxon>Bacteria</taxon>
        <taxon>Pseudomonadati</taxon>
        <taxon>Myxococcota</taxon>
        <taxon>Myxococcia</taxon>
        <taxon>Myxococcales</taxon>
        <taxon>Cystobacterineae</taxon>
        <taxon>Archangiaceae</taxon>
        <taxon>Archangium</taxon>
    </lineage>
</organism>